<organism evidence="2 3">
    <name type="scientific">Methanosarcina siciliae HI350</name>
    <dbReference type="NCBI Taxonomy" id="1434119"/>
    <lineage>
        <taxon>Archaea</taxon>
        <taxon>Methanobacteriati</taxon>
        <taxon>Methanobacteriota</taxon>
        <taxon>Stenosarchaea group</taxon>
        <taxon>Methanomicrobia</taxon>
        <taxon>Methanosarcinales</taxon>
        <taxon>Methanosarcinaceae</taxon>
        <taxon>Methanosarcina</taxon>
    </lineage>
</organism>
<evidence type="ECO:0000313" key="2">
    <source>
        <dbReference type="EMBL" id="AKB31864.1"/>
    </source>
</evidence>
<feature type="compositionally biased region" description="Basic and acidic residues" evidence="1">
    <location>
        <begin position="13"/>
        <end position="22"/>
    </location>
</feature>
<proteinExistence type="predicted"/>
<reference evidence="2 3" key="1">
    <citation type="submission" date="2014-07" db="EMBL/GenBank/DDBJ databases">
        <title>Methanogenic archaea and the global carbon cycle.</title>
        <authorList>
            <person name="Henriksen J.R."/>
            <person name="Luke J."/>
            <person name="Reinhart S."/>
            <person name="Benedict M.N."/>
            <person name="Youngblut N.D."/>
            <person name="Metcalf M.E."/>
            <person name="Whitaker R.J."/>
            <person name="Metcalf W.W."/>
        </authorList>
    </citation>
    <scope>NUCLEOTIDE SEQUENCE [LARGE SCALE GENOMIC DNA]</scope>
    <source>
        <strain evidence="2 3">HI350</strain>
    </source>
</reference>
<evidence type="ECO:0000256" key="1">
    <source>
        <dbReference type="SAM" id="MobiDB-lite"/>
    </source>
</evidence>
<dbReference type="PATRIC" id="fig|1434119.4.peg.1494"/>
<dbReference type="Proteomes" id="UP000033092">
    <property type="component" value="Chromosome"/>
</dbReference>
<protein>
    <recommendedName>
        <fullName evidence="4">Phosphoserine phosphatase</fullName>
    </recommendedName>
</protein>
<sequence>MISANATENATEEAEKTREQTERALAQSEKTAWDTHEQTEKALKLTELTIERAEITQQIRDIENSLKNFYYPLRDFMDKNSNRKQEEIAYISNNRYLAKEKTSDQFNKFKKGGYNLDNEIFKDLSEYVTQDIKSLENELRTKKKQC</sequence>
<dbReference type="KEGG" id="msz:MSSIH_1174"/>
<evidence type="ECO:0008006" key="4">
    <source>
        <dbReference type="Google" id="ProtNLM"/>
    </source>
</evidence>
<gene>
    <name evidence="2" type="ORF">MSSIH_1174</name>
</gene>
<name>A0A0E3PC18_9EURY</name>
<dbReference type="EMBL" id="CP009507">
    <property type="protein sequence ID" value="AKB31864.1"/>
    <property type="molecule type" value="Genomic_DNA"/>
</dbReference>
<accession>A0A0E3PC18</accession>
<dbReference type="AlphaFoldDB" id="A0A0E3PC18"/>
<feature type="region of interest" description="Disordered" evidence="1">
    <location>
        <begin position="1"/>
        <end position="38"/>
    </location>
</feature>
<dbReference type="HOGENOM" id="CLU_1773223_0_0_2"/>
<evidence type="ECO:0000313" key="3">
    <source>
        <dbReference type="Proteomes" id="UP000033092"/>
    </source>
</evidence>